<dbReference type="Proteomes" id="UP000887576">
    <property type="component" value="Unplaced"/>
</dbReference>
<evidence type="ECO:0000313" key="1">
    <source>
        <dbReference type="Proteomes" id="UP000887576"/>
    </source>
</evidence>
<accession>A0AC34REP3</accession>
<organism evidence="1 2">
    <name type="scientific">Panagrolaimus sp. JU765</name>
    <dbReference type="NCBI Taxonomy" id="591449"/>
    <lineage>
        <taxon>Eukaryota</taxon>
        <taxon>Metazoa</taxon>
        <taxon>Ecdysozoa</taxon>
        <taxon>Nematoda</taxon>
        <taxon>Chromadorea</taxon>
        <taxon>Rhabditida</taxon>
        <taxon>Tylenchina</taxon>
        <taxon>Panagrolaimomorpha</taxon>
        <taxon>Panagrolaimoidea</taxon>
        <taxon>Panagrolaimidae</taxon>
        <taxon>Panagrolaimus</taxon>
    </lineage>
</organism>
<reference evidence="2" key="1">
    <citation type="submission" date="2022-11" db="UniProtKB">
        <authorList>
            <consortium name="WormBaseParasite"/>
        </authorList>
    </citation>
    <scope>IDENTIFICATION</scope>
</reference>
<proteinExistence type="predicted"/>
<dbReference type="WBParaSite" id="JU765_v2.g6184.t1">
    <property type="protein sequence ID" value="JU765_v2.g6184.t1"/>
    <property type="gene ID" value="JU765_v2.g6184"/>
</dbReference>
<evidence type="ECO:0000313" key="2">
    <source>
        <dbReference type="WBParaSite" id="JU765_v2.g6184.t1"/>
    </source>
</evidence>
<protein>
    <submittedName>
        <fullName evidence="2">Peroxidase</fullName>
    </submittedName>
</protein>
<sequence length="804" mass="92355">MLLILSFVVLTNAAVLRPSNTNLNIFLNAPASNTQVELKSVKPYNNTKLYSTYRLPDGSYVVPVVTIADMDTASRENDTSWYSISYRGYFLSDYKIIWLSTHKYHFPLNNAGRGMELSDLKDFDGHLISPDDKTGVVFKLDNQVAIPWLINSDGNGEQTKLFKGEWLTVKDDELYLGGYGKEYTDAIGRFENNNPMWIKVISRFGEIRSENWEDRFKRLRASIGIEFPNYVIHESCQWSQIHRKWFFLPRKVSFQPYNENTDPMKGSNYLITADENFLNFEHIRIGQVHPTRGFSAFQFLPETNDTVIIALKTEEAPPLPLATYSMIFKIDGTILLDETKLSGNYKFEGIEFFNWNDEADLSIIDAKNKCAFEIPTRLIQTLSDYRQNTLKNKCEMIKAVNPRYISKQLLSSEESVPSKASSLFMQWGQFISHDMAHSTVHILSCMCEYSDICSPLFLDDKDSRKDELCMDFIRAVYKCSNKTKPRIQMNEATSFLDASMVYGTNHLLQKHFRQSEDNYLMKSTWAKGRNFPPIITSTQKLDTGDDRSDFFVGLAALHTIFIRYHNLLAKELRRLNPGWSNEVVFQETRKIVGAIVQVITYKEFLPVLLGRQYKQLIPPYQGYQVDVNPGIINEFVGAVYRLHGMIQGQYPLLNEHFRKIGDMKFVSGFTDLSELFKSGTDYLIRGLIATPTKMPQRFNPQLLENIFVDLVAVNIQRGRDHGLASYNSYRELCGLSKISSFEDWPEVKNQTAREKAKFLYSDDPNSIDLYVGGIIEDPIDDALIGPTFACLNALQFLRLRDGDR</sequence>
<name>A0AC34REP3_9BILA</name>